<dbReference type="AlphaFoldDB" id="A0A7R8X8M7"/>
<dbReference type="EMBL" id="CAJPEV010000752">
    <property type="protein sequence ID" value="CAG0888238.1"/>
    <property type="molecule type" value="Genomic_DNA"/>
</dbReference>
<dbReference type="InterPro" id="IPR056429">
    <property type="entry name" value="PH_CMIP"/>
</dbReference>
<feature type="region of interest" description="Disordered" evidence="1">
    <location>
        <begin position="29"/>
        <end position="70"/>
    </location>
</feature>
<organism evidence="3">
    <name type="scientific">Darwinula stevensoni</name>
    <dbReference type="NCBI Taxonomy" id="69355"/>
    <lineage>
        <taxon>Eukaryota</taxon>
        <taxon>Metazoa</taxon>
        <taxon>Ecdysozoa</taxon>
        <taxon>Arthropoda</taxon>
        <taxon>Crustacea</taxon>
        <taxon>Oligostraca</taxon>
        <taxon>Ostracoda</taxon>
        <taxon>Podocopa</taxon>
        <taxon>Podocopida</taxon>
        <taxon>Darwinulocopina</taxon>
        <taxon>Darwinuloidea</taxon>
        <taxon>Darwinulidae</taxon>
        <taxon>Darwinula</taxon>
    </lineage>
</organism>
<dbReference type="InterPro" id="IPR052813">
    <property type="entry name" value="CMIP"/>
</dbReference>
<dbReference type="InterPro" id="IPR032675">
    <property type="entry name" value="LRR_dom_sf"/>
</dbReference>
<keyword evidence="4" id="KW-1185">Reference proteome</keyword>
<feature type="domain" description="C-Maf-inducing protein PH" evidence="2">
    <location>
        <begin position="191"/>
        <end position="312"/>
    </location>
</feature>
<evidence type="ECO:0000313" key="3">
    <source>
        <dbReference type="EMBL" id="CAD7244996.1"/>
    </source>
</evidence>
<dbReference type="SUPFAM" id="SSF52047">
    <property type="entry name" value="RNI-like"/>
    <property type="match status" value="1"/>
</dbReference>
<dbReference type="PANTHER" id="PTHR25480:SF0">
    <property type="entry name" value="C-MAF-INDUCING PROTEIN"/>
    <property type="match status" value="1"/>
</dbReference>
<proteinExistence type="predicted"/>
<gene>
    <name evidence="3" type="ORF">DSTB1V02_LOCUS4874</name>
</gene>
<feature type="compositionally biased region" description="Low complexity" evidence="1">
    <location>
        <begin position="61"/>
        <end position="70"/>
    </location>
</feature>
<dbReference type="Pfam" id="PF23066">
    <property type="entry name" value="PH_21"/>
    <property type="match status" value="1"/>
</dbReference>
<dbReference type="Proteomes" id="UP000677054">
    <property type="component" value="Unassembled WGS sequence"/>
</dbReference>
<dbReference type="EMBL" id="LR900269">
    <property type="protein sequence ID" value="CAD7244996.1"/>
    <property type="molecule type" value="Genomic_DNA"/>
</dbReference>
<feature type="compositionally biased region" description="Polar residues" evidence="1">
    <location>
        <begin position="30"/>
        <end position="52"/>
    </location>
</feature>
<evidence type="ECO:0000259" key="2">
    <source>
        <dbReference type="Pfam" id="PF23066"/>
    </source>
</evidence>
<reference evidence="3" key="1">
    <citation type="submission" date="2020-11" db="EMBL/GenBank/DDBJ databases">
        <authorList>
            <person name="Tran Van P."/>
        </authorList>
    </citation>
    <scope>NUCLEOTIDE SEQUENCE</scope>
</reference>
<evidence type="ECO:0000256" key="1">
    <source>
        <dbReference type="SAM" id="MobiDB-lite"/>
    </source>
</evidence>
<accession>A0A7R8X8M7</accession>
<sequence>MENDEVCDRVIGTLDFQQCDMSYIDETPLASPTSLQESTTIQVTEPSGSPSTSLQEDIDSQESSSSRTSIQQALEEVINNPLLQEPESPSPYNCKKENNFVPIKKANRDLPIVLNLKRNTSQNEYMQRRNSLGEILSPITGEDIIIPSSLHHRDNLLSHSDPNLMAEGATSSCSSLPLKACIATPRHAKRKLKLLEDGEVQVCCIPQHRKLLHKILTSKYLRRWETHHLILTDSAIISKKMFGYMKNPLPYSAIEDVSYVLTLGSSERSVICLSIFKDMSYLLRTGSAYLGDQWCYSLNWKRKIFKSREILRSTSRSEVILREVKKMADEALHSQLQDHCVRQIPLDVVSHLFEEKNKLLSAELQRSVLYIVAPLMQNLIPSRDVCLFFSTFCHENPRSEVIRDIFTPLVSHILKHTVDFTKTCHMRNFIQDYIWSLYCQNNGRMAVKDFVESMHGESSCCPHPRVLPNLVSVSLAALYACFSDEVLSESDLESRLDCHLAALESMISFFDWRKVMAQILQPLPFPEKALRSDLFIKRFSGIIYEIARDSRCEVHQLLLGVRDEKESWLDLYRPSTLCDAILEDQDVWVVMLEALFCCCFRRKSFVQKLVKHLWILELLAVRESHVVQEILCCMLEWDLVSEDESVMQIVTALQSTSSGKAQYALLVEKKSYLAELQKKGGPRKLTLPSQSTDTDVAKLLSGGSLGNLECLSLAFTNVTGDCAEYLIRLPSLRYLNLWSTRFCDTGLQLIAEHLMKLQVLNLCETPVTDKGLRCLVSLAGLKKLNLNSTALSLGTYEYLKDNLPELEEIDIRYTDAWSELAPASRAWPRMT</sequence>
<dbReference type="PANTHER" id="PTHR25480">
    <property type="entry name" value="LEUCINE-RICH REPEAT-CONTAINING PROTEIN 73"/>
    <property type="match status" value="1"/>
</dbReference>
<dbReference type="Gene3D" id="3.80.10.10">
    <property type="entry name" value="Ribonuclease Inhibitor"/>
    <property type="match status" value="1"/>
</dbReference>
<name>A0A7R8X8M7_9CRUS</name>
<dbReference type="OrthoDB" id="10056090at2759"/>
<evidence type="ECO:0000313" key="4">
    <source>
        <dbReference type="Proteomes" id="UP000677054"/>
    </source>
</evidence>
<protein>
    <recommendedName>
        <fullName evidence="2">C-Maf-inducing protein PH domain-containing protein</fullName>
    </recommendedName>
</protein>